<dbReference type="NCBIfam" id="TIGR00556">
    <property type="entry name" value="pantethn_trn"/>
    <property type="match status" value="1"/>
</dbReference>
<keyword evidence="6 11" id="KW-0479">Metal-binding</keyword>
<name>A0A160IIM8_9BACL</name>
<comment type="similarity">
    <text evidence="11">Belongs to the P-Pant transferase superfamily. AcpS family.</text>
</comment>
<dbReference type="GO" id="GO:0005829">
    <property type="term" value="C:cytosol"/>
    <property type="evidence" value="ECO:0007669"/>
    <property type="project" value="TreeGrafter"/>
</dbReference>
<comment type="subcellular location">
    <subcellularLocation>
        <location evidence="11">Cytoplasm</location>
    </subcellularLocation>
</comment>
<dbReference type="Proteomes" id="UP000076623">
    <property type="component" value="Chromosome"/>
</dbReference>
<evidence type="ECO:0000313" key="13">
    <source>
        <dbReference type="EMBL" id="ANC75547.1"/>
    </source>
</evidence>
<proteinExistence type="inferred from homology"/>
<dbReference type="InterPro" id="IPR037143">
    <property type="entry name" value="4-PPantetheinyl_Trfase_dom_sf"/>
</dbReference>
<dbReference type="InterPro" id="IPR050559">
    <property type="entry name" value="P-Pant_transferase_sf"/>
</dbReference>
<evidence type="ECO:0000256" key="1">
    <source>
        <dbReference type="ARBA" id="ARBA00001946"/>
    </source>
</evidence>
<dbReference type="OrthoDB" id="517356at2"/>
<keyword evidence="10 11" id="KW-0275">Fatty acid biosynthesis</keyword>
<keyword evidence="3 11" id="KW-0963">Cytoplasm</keyword>
<dbReference type="InterPro" id="IPR002582">
    <property type="entry name" value="ACPS"/>
</dbReference>
<dbReference type="STRING" id="1221500.ABE65_001175"/>
<evidence type="ECO:0000256" key="6">
    <source>
        <dbReference type="ARBA" id="ARBA00022723"/>
    </source>
</evidence>
<dbReference type="NCBIfam" id="TIGR00516">
    <property type="entry name" value="acpS"/>
    <property type="match status" value="1"/>
</dbReference>
<evidence type="ECO:0000256" key="9">
    <source>
        <dbReference type="ARBA" id="ARBA00023098"/>
    </source>
</evidence>
<dbReference type="Pfam" id="PF01648">
    <property type="entry name" value="ACPS"/>
    <property type="match status" value="1"/>
</dbReference>
<reference evidence="13 14" key="1">
    <citation type="submission" date="2016-04" db="EMBL/GenBank/DDBJ databases">
        <title>Complete genome sequence of Fictibacillus phosphorivorans G25-29, a strain toxic to nematodes.</title>
        <authorList>
            <person name="Zheng Z."/>
        </authorList>
    </citation>
    <scope>NUCLEOTIDE SEQUENCE [LARGE SCALE GENOMIC DNA]</scope>
    <source>
        <strain evidence="13 14">G25-29</strain>
    </source>
</reference>
<evidence type="ECO:0000313" key="14">
    <source>
        <dbReference type="Proteomes" id="UP000076623"/>
    </source>
</evidence>
<comment type="catalytic activity">
    <reaction evidence="11">
        <text>apo-[ACP] + CoA = holo-[ACP] + adenosine 3',5'-bisphosphate + H(+)</text>
        <dbReference type="Rhea" id="RHEA:12068"/>
        <dbReference type="Rhea" id="RHEA-COMP:9685"/>
        <dbReference type="Rhea" id="RHEA-COMP:9690"/>
        <dbReference type="ChEBI" id="CHEBI:15378"/>
        <dbReference type="ChEBI" id="CHEBI:29999"/>
        <dbReference type="ChEBI" id="CHEBI:57287"/>
        <dbReference type="ChEBI" id="CHEBI:58343"/>
        <dbReference type="ChEBI" id="CHEBI:64479"/>
        <dbReference type="EC" id="2.7.8.7"/>
    </reaction>
</comment>
<dbReference type="InterPro" id="IPR008278">
    <property type="entry name" value="4-PPantetheinyl_Trfase_dom"/>
</dbReference>
<evidence type="ECO:0000256" key="8">
    <source>
        <dbReference type="ARBA" id="ARBA00022842"/>
    </source>
</evidence>
<dbReference type="AlphaFoldDB" id="A0A160IIM8"/>
<evidence type="ECO:0000256" key="10">
    <source>
        <dbReference type="ARBA" id="ARBA00023160"/>
    </source>
</evidence>
<keyword evidence="9 11" id="KW-0443">Lipid metabolism</keyword>
<comment type="cofactor">
    <cofactor evidence="1 11">
        <name>Mg(2+)</name>
        <dbReference type="ChEBI" id="CHEBI:18420"/>
    </cofactor>
</comment>
<sequence>MIVGTGIDMIELKRIKQVVSHQPRFTERVLTPFEQKRFSSLNGNRRFEYLAGRFAAKEAMAKALGVGIGAELSWQDMEIKSDEKGKPFLTSPYPYLCHLSISHTKEYAIAQVVLESSSS</sequence>
<keyword evidence="14" id="KW-1185">Reference proteome</keyword>
<feature type="binding site" evidence="11">
    <location>
        <position position="58"/>
    </location>
    <ligand>
        <name>Mg(2+)</name>
        <dbReference type="ChEBI" id="CHEBI:18420"/>
    </ligand>
</feature>
<dbReference type="Gene3D" id="3.90.470.20">
    <property type="entry name" value="4'-phosphopantetheinyl transferase domain"/>
    <property type="match status" value="1"/>
</dbReference>
<keyword evidence="5 11" id="KW-0808">Transferase</keyword>
<evidence type="ECO:0000256" key="3">
    <source>
        <dbReference type="ARBA" id="ARBA00022490"/>
    </source>
</evidence>
<comment type="similarity">
    <text evidence="2">Belongs to the P-Pant transferase superfamily. Gsp/Sfp/HetI/AcpT family.</text>
</comment>
<organism evidence="13 14">
    <name type="scientific">Fictibacillus phosphorivorans</name>
    <dbReference type="NCBI Taxonomy" id="1221500"/>
    <lineage>
        <taxon>Bacteria</taxon>
        <taxon>Bacillati</taxon>
        <taxon>Bacillota</taxon>
        <taxon>Bacilli</taxon>
        <taxon>Bacillales</taxon>
        <taxon>Fictibacillaceae</taxon>
        <taxon>Fictibacillus</taxon>
    </lineage>
</organism>
<gene>
    <name evidence="11" type="primary">acpS</name>
    <name evidence="13" type="ORF">ABE65_001175</name>
</gene>
<evidence type="ECO:0000256" key="2">
    <source>
        <dbReference type="ARBA" id="ARBA00010990"/>
    </source>
</evidence>
<evidence type="ECO:0000256" key="5">
    <source>
        <dbReference type="ARBA" id="ARBA00022679"/>
    </source>
</evidence>
<keyword evidence="8 11" id="KW-0460">Magnesium</keyword>
<dbReference type="GO" id="GO:0006633">
    <property type="term" value="P:fatty acid biosynthetic process"/>
    <property type="evidence" value="ECO:0007669"/>
    <property type="project" value="UniProtKB-UniRule"/>
</dbReference>
<dbReference type="GO" id="GO:0000287">
    <property type="term" value="F:magnesium ion binding"/>
    <property type="evidence" value="ECO:0007669"/>
    <property type="project" value="UniProtKB-UniRule"/>
</dbReference>
<evidence type="ECO:0000259" key="12">
    <source>
        <dbReference type="Pfam" id="PF01648"/>
    </source>
</evidence>
<feature type="binding site" evidence="11">
    <location>
        <position position="8"/>
    </location>
    <ligand>
        <name>Mg(2+)</name>
        <dbReference type="ChEBI" id="CHEBI:18420"/>
    </ligand>
</feature>
<comment type="function">
    <text evidence="11">Transfers the 4'-phosphopantetheine moiety from coenzyme A to a Ser of acyl-carrier-protein.</text>
</comment>
<dbReference type="PANTHER" id="PTHR12215:SF10">
    <property type="entry name" value="L-AMINOADIPATE-SEMIALDEHYDE DEHYDROGENASE-PHOSPHOPANTETHEINYL TRANSFERASE"/>
    <property type="match status" value="1"/>
</dbReference>
<dbReference type="HAMAP" id="MF_00101">
    <property type="entry name" value="AcpS"/>
    <property type="match status" value="1"/>
</dbReference>
<dbReference type="SUPFAM" id="SSF56214">
    <property type="entry name" value="4'-phosphopantetheinyl transferase"/>
    <property type="match status" value="1"/>
</dbReference>
<evidence type="ECO:0000256" key="11">
    <source>
        <dbReference type="HAMAP-Rule" id="MF_00101"/>
    </source>
</evidence>
<dbReference type="GO" id="GO:0019878">
    <property type="term" value="P:lysine biosynthetic process via aminoadipic acid"/>
    <property type="evidence" value="ECO:0007669"/>
    <property type="project" value="TreeGrafter"/>
</dbReference>
<dbReference type="KEGG" id="fpn:ABE65_001175"/>
<dbReference type="GO" id="GO:0008897">
    <property type="term" value="F:holo-[acyl-carrier-protein] synthase activity"/>
    <property type="evidence" value="ECO:0007669"/>
    <property type="project" value="UniProtKB-UniRule"/>
</dbReference>
<dbReference type="RefSeq" id="WP_066390796.1">
    <property type="nucleotide sequence ID" value="NZ_CP015378.1"/>
</dbReference>
<keyword evidence="4 11" id="KW-0444">Lipid biosynthesis</keyword>
<accession>A0A160IIM8</accession>
<dbReference type="EMBL" id="CP015378">
    <property type="protein sequence ID" value="ANC75547.1"/>
    <property type="molecule type" value="Genomic_DNA"/>
</dbReference>
<dbReference type="PANTHER" id="PTHR12215">
    <property type="entry name" value="PHOSPHOPANTETHEINE TRANSFERASE"/>
    <property type="match status" value="1"/>
</dbReference>
<evidence type="ECO:0000256" key="4">
    <source>
        <dbReference type="ARBA" id="ARBA00022516"/>
    </source>
</evidence>
<dbReference type="EC" id="2.7.8.7" evidence="11"/>
<feature type="domain" description="4'-phosphopantetheinyl transferase" evidence="12">
    <location>
        <begin position="5"/>
        <end position="111"/>
    </location>
</feature>
<keyword evidence="7 11" id="KW-0276">Fatty acid metabolism</keyword>
<dbReference type="InterPro" id="IPR004568">
    <property type="entry name" value="Ppantetheine-prot_Trfase_dom"/>
</dbReference>
<evidence type="ECO:0000256" key="7">
    <source>
        <dbReference type="ARBA" id="ARBA00022832"/>
    </source>
</evidence>
<protein>
    <recommendedName>
        <fullName evidence="11">Holo-[acyl-carrier-protein] synthase</fullName>
        <shortName evidence="11">Holo-ACP synthase</shortName>
        <ecNumber evidence="11">2.7.8.7</ecNumber>
    </recommendedName>
    <alternativeName>
        <fullName evidence="11">4'-phosphopantetheinyl transferase AcpS</fullName>
    </alternativeName>
</protein>